<evidence type="ECO:0000256" key="3">
    <source>
        <dbReference type="ARBA" id="ARBA00022771"/>
    </source>
</evidence>
<keyword evidence="1" id="KW-0343">GTPase activation</keyword>
<evidence type="ECO:0000256" key="5">
    <source>
        <dbReference type="PROSITE-ProRule" id="PRU00432"/>
    </source>
</evidence>
<dbReference type="GO" id="GO:0035556">
    <property type="term" value="P:intracellular signal transduction"/>
    <property type="evidence" value="ECO:0007669"/>
    <property type="project" value="InterPro"/>
</dbReference>
<dbReference type="InterPro" id="IPR001849">
    <property type="entry name" value="PH_domain"/>
</dbReference>
<dbReference type="FunCoup" id="H2ZJF0">
    <property type="interactions" value="38"/>
</dbReference>
<evidence type="ECO:0000259" key="8">
    <source>
        <dbReference type="PROSITE" id="PS50018"/>
    </source>
</evidence>
<dbReference type="SUPFAM" id="SSF49562">
    <property type="entry name" value="C2 domain (Calcium/lipid-binding domain, CaLB)"/>
    <property type="match status" value="2"/>
</dbReference>
<dbReference type="Pfam" id="PF00616">
    <property type="entry name" value="RasGAP"/>
    <property type="match status" value="2"/>
</dbReference>
<evidence type="ECO:0000259" key="7">
    <source>
        <dbReference type="PROSITE" id="PS50004"/>
    </source>
</evidence>
<dbReference type="PROSITE" id="PS50004">
    <property type="entry name" value="C2"/>
    <property type="match status" value="2"/>
</dbReference>
<dbReference type="Pfam" id="PF00779">
    <property type="entry name" value="BTK"/>
    <property type="match status" value="1"/>
</dbReference>
<dbReference type="InterPro" id="IPR008936">
    <property type="entry name" value="Rho_GTPase_activation_prot"/>
</dbReference>
<proteinExistence type="predicted"/>
<dbReference type="PROSITE" id="PS51113">
    <property type="entry name" value="ZF_BTK"/>
    <property type="match status" value="1"/>
</dbReference>
<sequence>EAKHLVPGNKDTRNTYCCVLLDQEVVSKTHIVEKSLSPFFQEEFDFDIPHNFRFLCFYFHDVQGDVLTKKDHVFAKVAVKKTDICKYNGKEHWFPLVPVEGRGGDVQGQVHVELKFQQLQQLLGSEGADIHRLIVRVPECTGLLITGGNCDPYVAVTLQGTHRNETKKTKVKKANTNPHFDEEFVFELNKNNNLRRSWFDLTSGNEVKLADPEHWSTQVLNSVTLGDEFLGEVRIPLFSLNGSETHSGWYLLNPRMGKNQGNGSKDDYGSVRVKITYTKDCVFPSHAYTELLNSLLSSMGTLPVCATWPSLISTVCGVRKRPQVAACLVRIFLQQGNLTSLIDPLVGDEIAQTKDSNMIFRNSSFTSSLVEESMRVVGLNYLSSILSPTLQKIRNERKCCEIDPNRLSPAPASSSNNSLSGSHDGGGYVHDVLSAIINSAPQCPSLLCEIFSEIRKSASLSFPDNPNAPYSSVTNFIFLRFFAAALLCPRKYKLVAEQLDPNTARTFTLVSKVVQHLCNMSMPRPSNAVKSGTAIQNFVTKYVKQDHIESVQNFVGLISSPTKGVDSKGRSSSILDKVVLKEGPMVKRAQGRTFLLGRKNFKTRHFALTNYELTYGKRKKSKPLCTIPVQDIRGVEKLQEESFRMAYMFQVIQPNRVLYCQAVNSVEQKSWMDVLNKVCTCNKNRAQNYHPGAYVQGNYTCCGSTTMKAPGCKNVTALPASLRLNIDQDRDLERIYSLISGSVDRIHKLQEECGARTVYMGPQLIRSTKFDSDIDTSFDVRDPQYMFRSLCAILECVQKLDHIHTQY</sequence>
<dbReference type="STRING" id="51511.ENSCSAVP00000017716"/>
<dbReference type="InterPro" id="IPR001562">
    <property type="entry name" value="Znf_Btk_motif"/>
</dbReference>
<dbReference type="InterPro" id="IPR039360">
    <property type="entry name" value="Ras_GTPase"/>
</dbReference>
<evidence type="ECO:0000313" key="9">
    <source>
        <dbReference type="Ensembl" id="ENSCSAVP00000017716.1"/>
    </source>
</evidence>
<dbReference type="CDD" id="cd05128">
    <property type="entry name" value="RasGAP_GAP1_like"/>
    <property type="match status" value="1"/>
</dbReference>
<dbReference type="Pfam" id="PF00168">
    <property type="entry name" value="C2"/>
    <property type="match status" value="2"/>
</dbReference>
<accession>H2ZJF0</accession>
<feature type="domain" description="Ras-GAP" evidence="8">
    <location>
        <begin position="320"/>
        <end position="519"/>
    </location>
</feature>
<feature type="domain" description="PH" evidence="6">
    <location>
        <begin position="578"/>
        <end position="680"/>
    </location>
</feature>
<dbReference type="HOGENOM" id="CLU_008096_1_1_1"/>
<feature type="domain" description="C2" evidence="7">
    <location>
        <begin position="1"/>
        <end position="94"/>
    </location>
</feature>
<evidence type="ECO:0000256" key="4">
    <source>
        <dbReference type="ARBA" id="ARBA00022833"/>
    </source>
</evidence>
<dbReference type="PANTHER" id="PTHR10194">
    <property type="entry name" value="RAS GTPASE-ACTIVATING PROTEINS"/>
    <property type="match status" value="1"/>
</dbReference>
<dbReference type="SUPFAM" id="SSF48350">
    <property type="entry name" value="GTPase activation domain, GAP"/>
    <property type="match status" value="1"/>
</dbReference>
<dbReference type="AlphaFoldDB" id="H2ZJF0"/>
<dbReference type="Gene3D" id="2.60.40.150">
    <property type="entry name" value="C2 domain"/>
    <property type="match status" value="2"/>
</dbReference>
<evidence type="ECO:0000256" key="2">
    <source>
        <dbReference type="ARBA" id="ARBA00022723"/>
    </source>
</evidence>
<dbReference type="GO" id="GO:0008270">
    <property type="term" value="F:zinc ion binding"/>
    <property type="evidence" value="ECO:0007669"/>
    <property type="project" value="UniProtKB-KW"/>
</dbReference>
<keyword evidence="2" id="KW-0479">Metal-binding</keyword>
<dbReference type="eggNOG" id="KOG2059">
    <property type="taxonomic scope" value="Eukaryota"/>
</dbReference>
<dbReference type="GO" id="GO:0005096">
    <property type="term" value="F:GTPase activator activity"/>
    <property type="evidence" value="ECO:0007669"/>
    <property type="project" value="UniProtKB-KW"/>
</dbReference>
<dbReference type="PANTHER" id="PTHR10194:SF148">
    <property type="entry name" value="GTPASE-ACTIVATING PROTEIN"/>
    <property type="match status" value="1"/>
</dbReference>
<dbReference type="SMART" id="SM00239">
    <property type="entry name" value="C2"/>
    <property type="match status" value="2"/>
</dbReference>
<evidence type="ECO:0000259" key="6">
    <source>
        <dbReference type="PROSITE" id="PS50003"/>
    </source>
</evidence>
<protein>
    <recommendedName>
        <fullName evidence="11">Ras GTPase-activating protein 3</fullName>
    </recommendedName>
</protein>
<keyword evidence="3 5" id="KW-0863">Zinc-finger</keyword>
<dbReference type="InParanoid" id="H2ZJF0"/>
<dbReference type="Ensembl" id="ENSCSAVT00000017909.1">
    <property type="protein sequence ID" value="ENSCSAVP00000017716.1"/>
    <property type="gene ID" value="ENSCSAVG00000010428.1"/>
</dbReference>
<dbReference type="SUPFAM" id="SSF50729">
    <property type="entry name" value="PH domain-like"/>
    <property type="match status" value="1"/>
</dbReference>
<name>H2ZJF0_CIOSA</name>
<dbReference type="SMART" id="SM00233">
    <property type="entry name" value="PH"/>
    <property type="match status" value="1"/>
</dbReference>
<feature type="domain" description="C2" evidence="7">
    <location>
        <begin position="106"/>
        <end position="250"/>
    </location>
</feature>
<keyword evidence="4" id="KW-0862">Zinc</keyword>
<evidence type="ECO:0000256" key="1">
    <source>
        <dbReference type="ARBA" id="ARBA00022468"/>
    </source>
</evidence>
<dbReference type="Proteomes" id="UP000007875">
    <property type="component" value="Unassembled WGS sequence"/>
</dbReference>
<dbReference type="InterPro" id="IPR001936">
    <property type="entry name" value="RasGAP_dom"/>
</dbReference>
<dbReference type="GeneTree" id="ENSGT00940000167058"/>
<dbReference type="CDD" id="cd01244">
    <property type="entry name" value="PH_GAP1-like"/>
    <property type="match status" value="1"/>
</dbReference>
<dbReference type="OMA" id="CKEEYMA"/>
<dbReference type="Gene3D" id="1.10.506.10">
    <property type="entry name" value="GTPase Activation - p120gap, domain 1"/>
    <property type="match status" value="2"/>
</dbReference>
<evidence type="ECO:0000313" key="10">
    <source>
        <dbReference type="Proteomes" id="UP000007875"/>
    </source>
</evidence>
<dbReference type="SMART" id="SM00323">
    <property type="entry name" value="RasGAP"/>
    <property type="match status" value="1"/>
</dbReference>
<dbReference type="SMART" id="SM00107">
    <property type="entry name" value="BTK"/>
    <property type="match status" value="1"/>
</dbReference>
<dbReference type="InterPro" id="IPR000008">
    <property type="entry name" value="C2_dom"/>
</dbReference>
<organism evidence="9 10">
    <name type="scientific">Ciona savignyi</name>
    <name type="common">Pacific transparent sea squirt</name>
    <dbReference type="NCBI Taxonomy" id="51511"/>
    <lineage>
        <taxon>Eukaryota</taxon>
        <taxon>Metazoa</taxon>
        <taxon>Chordata</taxon>
        <taxon>Tunicata</taxon>
        <taxon>Ascidiacea</taxon>
        <taxon>Phlebobranchia</taxon>
        <taxon>Cionidae</taxon>
        <taxon>Ciona</taxon>
    </lineage>
</organism>
<keyword evidence="10" id="KW-1185">Reference proteome</keyword>
<dbReference type="InterPro" id="IPR035892">
    <property type="entry name" value="C2_domain_sf"/>
</dbReference>
<dbReference type="PROSITE" id="PS50018">
    <property type="entry name" value="RAS_GTPASE_ACTIV_2"/>
    <property type="match status" value="1"/>
</dbReference>
<dbReference type="Gene3D" id="2.30.29.30">
    <property type="entry name" value="Pleckstrin-homology domain (PH domain)/Phosphotyrosine-binding domain (PTB)"/>
    <property type="match status" value="1"/>
</dbReference>
<reference evidence="9" key="3">
    <citation type="submission" date="2025-09" db="UniProtKB">
        <authorList>
            <consortium name="Ensembl"/>
        </authorList>
    </citation>
    <scope>IDENTIFICATION</scope>
</reference>
<evidence type="ECO:0008006" key="11">
    <source>
        <dbReference type="Google" id="ProtNLM"/>
    </source>
</evidence>
<dbReference type="Pfam" id="PF00169">
    <property type="entry name" value="PH"/>
    <property type="match status" value="1"/>
</dbReference>
<reference evidence="9" key="2">
    <citation type="submission" date="2025-08" db="UniProtKB">
        <authorList>
            <consortium name="Ensembl"/>
        </authorList>
    </citation>
    <scope>IDENTIFICATION</scope>
</reference>
<dbReference type="InterPro" id="IPR011993">
    <property type="entry name" value="PH-like_dom_sf"/>
</dbReference>
<reference evidence="10" key="1">
    <citation type="submission" date="2003-08" db="EMBL/GenBank/DDBJ databases">
        <authorList>
            <person name="Birren B."/>
            <person name="Nusbaum C."/>
            <person name="Abebe A."/>
            <person name="Abouelleil A."/>
            <person name="Adekoya E."/>
            <person name="Ait-zahra M."/>
            <person name="Allen N."/>
            <person name="Allen T."/>
            <person name="An P."/>
            <person name="Anderson M."/>
            <person name="Anderson S."/>
            <person name="Arachchi H."/>
            <person name="Armbruster J."/>
            <person name="Bachantsang P."/>
            <person name="Baldwin J."/>
            <person name="Barry A."/>
            <person name="Bayul T."/>
            <person name="Blitshsteyn B."/>
            <person name="Bloom T."/>
            <person name="Blye J."/>
            <person name="Boguslavskiy L."/>
            <person name="Borowsky M."/>
            <person name="Boukhgalter B."/>
            <person name="Brunache A."/>
            <person name="Butler J."/>
            <person name="Calixte N."/>
            <person name="Calvo S."/>
            <person name="Camarata J."/>
            <person name="Campo K."/>
            <person name="Chang J."/>
            <person name="Cheshatsang Y."/>
            <person name="Citroen M."/>
            <person name="Collymore A."/>
            <person name="Considine T."/>
            <person name="Cook A."/>
            <person name="Cooke P."/>
            <person name="Corum B."/>
            <person name="Cuomo C."/>
            <person name="David R."/>
            <person name="Dawoe T."/>
            <person name="Degray S."/>
            <person name="Dodge S."/>
            <person name="Dooley K."/>
            <person name="Dorje P."/>
            <person name="Dorjee K."/>
            <person name="Dorris L."/>
            <person name="Duffey N."/>
            <person name="Dupes A."/>
            <person name="Elkins T."/>
            <person name="Engels R."/>
            <person name="Erickson J."/>
            <person name="Farina A."/>
            <person name="Faro S."/>
            <person name="Ferreira P."/>
            <person name="Fischer H."/>
            <person name="Fitzgerald M."/>
            <person name="Foley K."/>
            <person name="Gage D."/>
            <person name="Galagan J."/>
            <person name="Gearin G."/>
            <person name="Gnerre S."/>
            <person name="Gnirke A."/>
            <person name="Goyette A."/>
            <person name="Graham J."/>
            <person name="Grandbois E."/>
            <person name="Gyaltsen K."/>
            <person name="Hafez N."/>
            <person name="Hagopian D."/>
            <person name="Hagos B."/>
            <person name="Hall J."/>
            <person name="Hatcher B."/>
            <person name="Heller A."/>
            <person name="Higgins H."/>
            <person name="Honan T."/>
            <person name="Horn A."/>
            <person name="Houde N."/>
            <person name="Hughes L."/>
            <person name="Hulme W."/>
            <person name="Husby E."/>
            <person name="Iliev I."/>
            <person name="Jaffe D."/>
            <person name="Jones C."/>
            <person name="Kamal M."/>
            <person name="Kamat A."/>
            <person name="Kamvysselis M."/>
            <person name="Karlsson E."/>
            <person name="Kells C."/>
            <person name="Kieu A."/>
            <person name="Kisner P."/>
            <person name="Kodira C."/>
            <person name="Kulbokas E."/>
            <person name="Labutti K."/>
            <person name="Lama D."/>
            <person name="Landers T."/>
            <person name="Leger J."/>
            <person name="Levine S."/>
            <person name="Lewis D."/>
            <person name="Lewis T."/>
            <person name="Lindblad-toh K."/>
            <person name="Liu X."/>
            <person name="Lokyitsang T."/>
            <person name="Lokyitsang Y."/>
            <person name="Lucien O."/>
            <person name="Lui A."/>
            <person name="Ma L.J."/>
            <person name="Mabbitt R."/>
            <person name="Macdonald J."/>
            <person name="Maclean C."/>
            <person name="Major J."/>
            <person name="Manning J."/>
            <person name="Marabella R."/>
            <person name="Maru K."/>
            <person name="Matthews C."/>
            <person name="Mauceli E."/>
            <person name="Mccarthy M."/>
            <person name="Mcdonough S."/>
            <person name="Mcghee T."/>
            <person name="Meldrim J."/>
            <person name="Meneus L."/>
            <person name="Mesirov J."/>
            <person name="Mihalev A."/>
            <person name="Mihova T."/>
            <person name="Mikkelsen T."/>
            <person name="Mlenga V."/>
            <person name="Moru K."/>
            <person name="Mozes J."/>
            <person name="Mulrain L."/>
            <person name="Munson G."/>
            <person name="Naylor J."/>
            <person name="Newes C."/>
            <person name="Nguyen C."/>
            <person name="Nguyen N."/>
            <person name="Nguyen T."/>
            <person name="Nicol R."/>
            <person name="Nielsen C."/>
            <person name="Nizzari M."/>
            <person name="Norbu C."/>
            <person name="Norbu N."/>
            <person name="O'donnell P."/>
            <person name="Okoawo O."/>
            <person name="O'leary S."/>
            <person name="Omotosho B."/>
            <person name="O'neill K."/>
            <person name="Osman S."/>
            <person name="Parker S."/>
            <person name="Perrin D."/>
            <person name="Phunkhang P."/>
            <person name="Piqani B."/>
            <person name="Purcell S."/>
            <person name="Rachupka T."/>
            <person name="Ramasamy U."/>
            <person name="Rameau R."/>
            <person name="Ray V."/>
            <person name="Raymond C."/>
            <person name="Retta R."/>
            <person name="Richardson S."/>
            <person name="Rise C."/>
            <person name="Rodriguez J."/>
            <person name="Rogers J."/>
            <person name="Rogov P."/>
            <person name="Rutman M."/>
            <person name="Schupbach R."/>
            <person name="Seaman C."/>
            <person name="Settipalli S."/>
            <person name="Sharpe T."/>
            <person name="Sheridan J."/>
            <person name="Sherpa N."/>
            <person name="Shi J."/>
            <person name="Smirnov S."/>
            <person name="Smith C."/>
            <person name="Sougnez C."/>
            <person name="Spencer B."/>
            <person name="Stalker J."/>
            <person name="Stange-thomann N."/>
            <person name="Stavropoulos S."/>
            <person name="Stetson K."/>
            <person name="Stone C."/>
            <person name="Stone S."/>
            <person name="Stubbs M."/>
            <person name="Talamas J."/>
            <person name="Tchuinga P."/>
            <person name="Tenzing P."/>
            <person name="Tesfaye S."/>
            <person name="Theodore J."/>
            <person name="Thoulutsang Y."/>
            <person name="Topham K."/>
            <person name="Towey S."/>
            <person name="Tsamla T."/>
            <person name="Tsomo N."/>
            <person name="Vallee D."/>
            <person name="Vassiliev H."/>
            <person name="Venkataraman V."/>
            <person name="Vinson J."/>
            <person name="Vo A."/>
            <person name="Wade C."/>
            <person name="Wang S."/>
            <person name="Wangchuk T."/>
            <person name="Wangdi T."/>
            <person name="Whittaker C."/>
            <person name="Wilkinson J."/>
            <person name="Wu Y."/>
            <person name="Wyman D."/>
            <person name="Yadav S."/>
            <person name="Yang S."/>
            <person name="Yang X."/>
            <person name="Yeager S."/>
            <person name="Yee E."/>
            <person name="Young G."/>
            <person name="Zainoun J."/>
            <person name="Zembeck L."/>
            <person name="Zimmer A."/>
            <person name="Zody M."/>
            <person name="Lander E."/>
        </authorList>
    </citation>
    <scope>NUCLEOTIDE SEQUENCE [LARGE SCALE GENOMIC DNA]</scope>
</reference>
<dbReference type="PROSITE" id="PS50003">
    <property type="entry name" value="PH_DOMAIN"/>
    <property type="match status" value="1"/>
</dbReference>